<comment type="caution">
    <text evidence="1">The sequence shown here is derived from an EMBL/GenBank/DDBJ whole genome shotgun (WGS) entry which is preliminary data.</text>
</comment>
<gene>
    <name evidence="1" type="ORF">E5329_21555</name>
</gene>
<dbReference type="EMBL" id="SRYA01000061">
    <property type="protein sequence ID" value="TGY91322.1"/>
    <property type="molecule type" value="Genomic_DNA"/>
</dbReference>
<evidence type="ECO:0000313" key="1">
    <source>
        <dbReference type="EMBL" id="TGY91322.1"/>
    </source>
</evidence>
<dbReference type="Proteomes" id="UP000304953">
    <property type="component" value="Unassembled WGS sequence"/>
</dbReference>
<reference evidence="1" key="1">
    <citation type="submission" date="2019-04" db="EMBL/GenBank/DDBJ databases">
        <title>Microbes associate with the intestines of laboratory mice.</title>
        <authorList>
            <person name="Navarre W."/>
            <person name="Wong E."/>
            <person name="Huang K."/>
            <person name="Tropini C."/>
            <person name="Ng K."/>
            <person name="Yu B."/>
        </authorList>
    </citation>
    <scope>NUCLEOTIDE SEQUENCE</scope>
    <source>
        <strain evidence="1">NM01_1-7b</strain>
    </source>
</reference>
<proteinExistence type="predicted"/>
<accession>A0AC61RS01</accession>
<sequence>MVNNAGAFSGEENIDDYDISEWDRVFAVNVTAPLLLSVGLKSILNPNAVIINMVSTDGQKGSFSSISYAASKAALINLTDSLAINLGYDEKKIRVTAVCPGWVKTFDENDPASSEMVPFISRSTGSQLCPLGRFAEPKEIANVVSFLLSDKASFISGGFIPVHGGYSSVSFDLYAESGRNFDGYHPEEAVRIQKEKMSQ</sequence>
<protein>
    <submittedName>
        <fullName evidence="1">SDR family oxidoreductase</fullName>
    </submittedName>
</protein>
<evidence type="ECO:0000313" key="2">
    <source>
        <dbReference type="Proteomes" id="UP000304953"/>
    </source>
</evidence>
<keyword evidence="2" id="KW-1185">Reference proteome</keyword>
<name>A0AC61RS01_9FIRM</name>
<organism evidence="1 2">
    <name type="scientific">Petralouisia muris</name>
    <dbReference type="NCBI Taxonomy" id="3032872"/>
    <lineage>
        <taxon>Bacteria</taxon>
        <taxon>Bacillati</taxon>
        <taxon>Bacillota</taxon>
        <taxon>Clostridia</taxon>
        <taxon>Lachnospirales</taxon>
        <taxon>Lachnospiraceae</taxon>
        <taxon>Petralouisia</taxon>
    </lineage>
</organism>